<dbReference type="InterPro" id="IPR000757">
    <property type="entry name" value="Beta-glucanase-like"/>
</dbReference>
<name>A0A8H5AQ32_9AGAR</name>
<dbReference type="PROSITE" id="PS51762">
    <property type="entry name" value="GH16_2"/>
    <property type="match status" value="1"/>
</dbReference>
<dbReference type="GO" id="GO:0004553">
    <property type="term" value="F:hydrolase activity, hydrolyzing O-glycosyl compounds"/>
    <property type="evidence" value="ECO:0007669"/>
    <property type="project" value="InterPro"/>
</dbReference>
<feature type="compositionally biased region" description="Basic and acidic residues" evidence="2">
    <location>
        <begin position="121"/>
        <end position="132"/>
    </location>
</feature>
<gene>
    <name evidence="4" type="ORF">D9619_013575</name>
</gene>
<organism evidence="4 5">
    <name type="scientific">Psilocybe cf. subviscida</name>
    <dbReference type="NCBI Taxonomy" id="2480587"/>
    <lineage>
        <taxon>Eukaryota</taxon>
        <taxon>Fungi</taxon>
        <taxon>Dikarya</taxon>
        <taxon>Basidiomycota</taxon>
        <taxon>Agaricomycotina</taxon>
        <taxon>Agaricomycetes</taxon>
        <taxon>Agaricomycetidae</taxon>
        <taxon>Agaricales</taxon>
        <taxon>Agaricineae</taxon>
        <taxon>Strophariaceae</taxon>
        <taxon>Psilocybe</taxon>
    </lineage>
</organism>
<dbReference type="AlphaFoldDB" id="A0A8H5AQ32"/>
<dbReference type="SUPFAM" id="SSF49899">
    <property type="entry name" value="Concanavalin A-like lectins/glucanases"/>
    <property type="match status" value="1"/>
</dbReference>
<sequence length="937" mass="98516">MAYPRRRHSGTPVAPIPRSTPALSASNTPSHNRRPSTPSYQDPEADDSSVEQQHLAPPRPLFLAATSTRYSSASSAESDSSDVEPSPPTPSYQPRGARHAYQPVHVRRQSGIAMSAQSHLQSHEDDHQHADTSNEAASNGGESLISEEPRSRSPLSVPPNVRRHSSGSGTWSPSSLYQDANGPASPVTPGFSAHGSGRHLPTRAPPSSFAFPFQAYPGNPDPLTRRGRSGSVESITNGNVAYSTQAASSNGHGSVSDEFYHPLSTNPNAGPGPSSGELRKPFAPFMAAGGTGGWSGSLQSDYAGGSGASTPLTRNGSTEVLGGAAGIGGYASGGQLGRNGSSSDLYRQSAAANMSNGMAAPGVVPIGATQWCSIEFTAGRAARVAGVTPRSVSLLDAFCPPLFVFDLPRNASTHSFRAPFLSPASRPSSIWSPPSYATQHYSSLAAHNSPSGSTTALPMSPLAPGNGKEKDGAYMAGLNGSAMLNAPSPYAAHLAARKPPLPSTRLAAPLTKEDKPWLASRQPRTRSSWFLTFGCIVLGLAGAAFLCWDGVRTVVKLDDSRLCSVMDQSFKGASGLDSNSWNREVQAGGYGTGSFEMMTSLGDNLRFTSSSGMLLYPTFTSDVIQGGADAILSGGKYTLAGCTVGNGTSPTSSNNRLTSAPGNVQADQATDASCNSNAGGNGGNAVVRPVMSARVNTKGKLTVKYGKVEVKARMPVGDWLWPSISLLPVKDAYGAWPLSGEMQLVAARGNAPTYPAQGNNFVRSALTYGPISSLTQLLFGGYSLKRSSYAAAFHTYTLEWTEDFVRMYVDSRVQSTLLIQTPQGGKGKNKGSFWDRAHFPQTAMNATTGKTVVVENVWSNGPRNAPFDQDFYLAIGLAAGGTSGYFPDGDGNKAWFDSSASAMRDFAKDQSTWAATWPNDEQRGLAIESVKVWSLCH</sequence>
<dbReference type="Pfam" id="PF00722">
    <property type="entry name" value="Glyco_hydro_16"/>
    <property type="match status" value="1"/>
</dbReference>
<comment type="similarity">
    <text evidence="1">Belongs to the glycosyl hydrolase 16 family.</text>
</comment>
<dbReference type="GO" id="GO:0005975">
    <property type="term" value="P:carbohydrate metabolic process"/>
    <property type="evidence" value="ECO:0007669"/>
    <property type="project" value="InterPro"/>
</dbReference>
<dbReference type="InterPro" id="IPR050546">
    <property type="entry name" value="Glycosyl_Hydrlase_16"/>
</dbReference>
<evidence type="ECO:0000256" key="2">
    <source>
        <dbReference type="SAM" id="MobiDB-lite"/>
    </source>
</evidence>
<dbReference type="EMBL" id="JAACJJ010000062">
    <property type="protein sequence ID" value="KAF5309048.1"/>
    <property type="molecule type" value="Genomic_DNA"/>
</dbReference>
<dbReference type="Proteomes" id="UP000567179">
    <property type="component" value="Unassembled WGS sequence"/>
</dbReference>
<feature type="compositionally biased region" description="Polar residues" evidence="2">
    <location>
        <begin position="231"/>
        <end position="253"/>
    </location>
</feature>
<evidence type="ECO:0000313" key="4">
    <source>
        <dbReference type="EMBL" id="KAF5309048.1"/>
    </source>
</evidence>
<keyword evidence="5" id="KW-1185">Reference proteome</keyword>
<feature type="domain" description="GH16" evidence="3">
    <location>
        <begin position="609"/>
        <end position="937"/>
    </location>
</feature>
<dbReference type="InterPro" id="IPR013320">
    <property type="entry name" value="ConA-like_dom_sf"/>
</dbReference>
<dbReference type="PANTHER" id="PTHR10963">
    <property type="entry name" value="GLYCOSYL HYDROLASE-RELATED"/>
    <property type="match status" value="1"/>
</dbReference>
<dbReference type="OrthoDB" id="4781at2759"/>
<evidence type="ECO:0000256" key="1">
    <source>
        <dbReference type="ARBA" id="ARBA00006865"/>
    </source>
</evidence>
<feature type="region of interest" description="Disordered" evidence="2">
    <location>
        <begin position="648"/>
        <end position="680"/>
    </location>
</feature>
<feature type="compositionally biased region" description="Low complexity" evidence="2">
    <location>
        <begin position="166"/>
        <end position="175"/>
    </location>
</feature>
<comment type="caution">
    <text evidence="4">The sequence shown here is derived from an EMBL/GenBank/DDBJ whole genome shotgun (WGS) entry which is preliminary data.</text>
</comment>
<feature type="compositionally biased region" description="Polar residues" evidence="2">
    <location>
        <begin position="21"/>
        <end position="40"/>
    </location>
</feature>
<protein>
    <recommendedName>
        <fullName evidence="3">GH16 domain-containing protein</fullName>
    </recommendedName>
</protein>
<feature type="compositionally biased region" description="Polar residues" evidence="2">
    <location>
        <begin position="648"/>
        <end position="671"/>
    </location>
</feature>
<dbReference type="PANTHER" id="PTHR10963:SF55">
    <property type="entry name" value="GLYCOSIDE HYDROLASE FAMILY 16 PROTEIN"/>
    <property type="match status" value="1"/>
</dbReference>
<accession>A0A8H5AQ32</accession>
<evidence type="ECO:0000259" key="3">
    <source>
        <dbReference type="PROSITE" id="PS51762"/>
    </source>
</evidence>
<feature type="compositionally biased region" description="Low complexity" evidence="2">
    <location>
        <begin position="64"/>
        <end position="78"/>
    </location>
</feature>
<evidence type="ECO:0000313" key="5">
    <source>
        <dbReference type="Proteomes" id="UP000567179"/>
    </source>
</evidence>
<dbReference type="Gene3D" id="2.60.120.200">
    <property type="match status" value="1"/>
</dbReference>
<reference evidence="4 5" key="1">
    <citation type="journal article" date="2020" name="ISME J.">
        <title>Uncovering the hidden diversity of litter-decomposition mechanisms in mushroom-forming fungi.</title>
        <authorList>
            <person name="Floudas D."/>
            <person name="Bentzer J."/>
            <person name="Ahren D."/>
            <person name="Johansson T."/>
            <person name="Persson P."/>
            <person name="Tunlid A."/>
        </authorList>
    </citation>
    <scope>NUCLEOTIDE SEQUENCE [LARGE SCALE GENOMIC DNA]</scope>
    <source>
        <strain evidence="4 5">CBS 101986</strain>
    </source>
</reference>
<feature type="region of interest" description="Disordered" evidence="2">
    <location>
        <begin position="1"/>
        <end position="283"/>
    </location>
</feature>
<proteinExistence type="inferred from homology"/>